<dbReference type="Pfam" id="PF00679">
    <property type="entry name" value="EFG_C"/>
    <property type="match status" value="1"/>
</dbReference>
<evidence type="ECO:0000259" key="14">
    <source>
        <dbReference type="PROSITE" id="PS51722"/>
    </source>
</evidence>
<dbReference type="SUPFAM" id="SSF52540">
    <property type="entry name" value="P-loop containing nucleoside triphosphate hydrolases"/>
    <property type="match status" value="1"/>
</dbReference>
<evidence type="ECO:0000256" key="8">
    <source>
        <dbReference type="ARBA" id="ARBA00022801"/>
    </source>
</evidence>
<reference evidence="15 16" key="1">
    <citation type="journal article" date="2018" name="J. Allergy Clin. Immunol.">
        <title>High-quality assembly of Dermatophagoides pteronyssinus genome and transcriptome reveals a wide range of novel allergens.</title>
        <authorList>
            <person name="Liu X.Y."/>
            <person name="Yang K.Y."/>
            <person name="Wang M.Q."/>
            <person name="Kwok J.S."/>
            <person name="Zeng X."/>
            <person name="Yang Z."/>
            <person name="Xiao X.J."/>
            <person name="Lau C.P."/>
            <person name="Li Y."/>
            <person name="Huang Z.M."/>
            <person name="Ba J.G."/>
            <person name="Yim A.K."/>
            <person name="Ouyang C.Y."/>
            <person name="Ngai S.M."/>
            <person name="Chan T.F."/>
            <person name="Leung E.L."/>
            <person name="Liu L."/>
            <person name="Liu Z.G."/>
            <person name="Tsui S.K."/>
        </authorList>
    </citation>
    <scope>NUCLEOTIDE SEQUENCE [LARGE SCALE GENOMIC DNA]</scope>
    <source>
        <strain evidence="15">Derp</strain>
    </source>
</reference>
<dbReference type="InterPro" id="IPR000640">
    <property type="entry name" value="EFG_V-like"/>
</dbReference>
<evidence type="ECO:0000256" key="9">
    <source>
        <dbReference type="ARBA" id="ARBA00023128"/>
    </source>
</evidence>
<dbReference type="InterPro" id="IPR040457">
    <property type="entry name" value="GCP_C"/>
</dbReference>
<dbReference type="InterPro" id="IPR035654">
    <property type="entry name" value="LepA_IV"/>
</dbReference>
<dbReference type="HAMAP" id="MF_00071">
    <property type="entry name" value="LepA"/>
    <property type="match status" value="1"/>
</dbReference>
<evidence type="ECO:0000256" key="1">
    <source>
        <dbReference type="ARBA" id="ARBA00004245"/>
    </source>
</evidence>
<name>A0ABQ8JR55_DERPT</name>
<dbReference type="PANTHER" id="PTHR43512:SF7">
    <property type="entry name" value="TRANSLATION FACTOR GUF1, MITOCHONDRIAL"/>
    <property type="match status" value="1"/>
</dbReference>
<keyword evidence="5" id="KW-0493">Microtubule</keyword>
<dbReference type="InterPro" id="IPR035647">
    <property type="entry name" value="EFG_III/V"/>
</dbReference>
<keyword evidence="7 13" id="KW-0999">Mitochondrion inner membrane</keyword>
<comment type="subcellular location">
    <subcellularLocation>
        <location evidence="1">Cytoplasm</location>
        <location evidence="1">Cytoskeleton</location>
    </subcellularLocation>
    <subcellularLocation>
        <location evidence="13">Mitochondrion inner membrane</location>
        <topology evidence="13">Peripheral membrane protein</topology>
        <orientation evidence="13">Matrix side</orientation>
    </subcellularLocation>
</comment>
<dbReference type="InterPro" id="IPR027417">
    <property type="entry name" value="P-loop_NTPase"/>
</dbReference>
<keyword evidence="6 13" id="KW-0547">Nucleotide-binding</keyword>
<keyword evidence="13" id="KW-0648">Protein biosynthesis</keyword>
<dbReference type="Gene3D" id="3.30.70.240">
    <property type="match status" value="1"/>
</dbReference>
<comment type="catalytic activity">
    <reaction evidence="13">
        <text>GTP + H2O = GDP + phosphate + H(+)</text>
        <dbReference type="Rhea" id="RHEA:19669"/>
        <dbReference type="ChEBI" id="CHEBI:15377"/>
        <dbReference type="ChEBI" id="CHEBI:15378"/>
        <dbReference type="ChEBI" id="CHEBI:37565"/>
        <dbReference type="ChEBI" id="CHEBI:43474"/>
        <dbReference type="ChEBI" id="CHEBI:58189"/>
        <dbReference type="EC" id="3.6.5.n1"/>
    </reaction>
</comment>
<dbReference type="InterPro" id="IPR005225">
    <property type="entry name" value="Small_GTP-bd"/>
</dbReference>
<evidence type="ECO:0000256" key="12">
    <source>
        <dbReference type="ARBA" id="ARBA00023212"/>
    </source>
</evidence>
<evidence type="ECO:0000256" key="7">
    <source>
        <dbReference type="ARBA" id="ARBA00022792"/>
    </source>
</evidence>
<dbReference type="Gene3D" id="3.40.50.300">
    <property type="entry name" value="P-loop containing nucleotide triphosphate hydrolases"/>
    <property type="match status" value="1"/>
</dbReference>
<evidence type="ECO:0000313" key="15">
    <source>
        <dbReference type="EMBL" id="KAH9424887.1"/>
    </source>
</evidence>
<dbReference type="Gene3D" id="3.30.70.870">
    <property type="entry name" value="Elongation Factor G (Translational Gtpase), domain 3"/>
    <property type="match status" value="1"/>
</dbReference>
<dbReference type="NCBIfam" id="TIGR01393">
    <property type="entry name" value="lepA"/>
    <property type="match status" value="1"/>
</dbReference>
<accession>A0ABQ8JR55</accession>
<dbReference type="EC" id="3.6.5.n1" evidence="13"/>
<dbReference type="Pfam" id="PF00009">
    <property type="entry name" value="GTP_EFTU"/>
    <property type="match status" value="1"/>
</dbReference>
<feature type="domain" description="Tr-type G" evidence="14">
    <location>
        <begin position="597"/>
        <end position="778"/>
    </location>
</feature>
<evidence type="ECO:0000256" key="4">
    <source>
        <dbReference type="ARBA" id="ARBA00022490"/>
    </source>
</evidence>
<evidence type="ECO:0000313" key="16">
    <source>
        <dbReference type="Proteomes" id="UP000887458"/>
    </source>
</evidence>
<feature type="binding site" evidence="13">
    <location>
        <begin position="671"/>
        <end position="675"/>
    </location>
    <ligand>
        <name>GTP</name>
        <dbReference type="ChEBI" id="CHEBI:37565"/>
    </ligand>
</feature>
<dbReference type="InterPro" id="IPR031157">
    <property type="entry name" value="G_TR_CS"/>
</dbReference>
<keyword evidence="8 13" id="KW-0378">Hydrolase</keyword>
<dbReference type="Proteomes" id="UP000887458">
    <property type="component" value="Unassembled WGS sequence"/>
</dbReference>
<keyword evidence="9 13" id="KW-0496">Mitochondrion</keyword>
<proteinExistence type="inferred from homology"/>
<dbReference type="PANTHER" id="PTHR43512">
    <property type="entry name" value="TRANSLATION FACTOR GUF1-RELATED"/>
    <property type="match status" value="1"/>
</dbReference>
<sequence length="1209" mass="141048">MMAKLIHFGRNEIDLYRILLEFTSPFIREINEFLNDKNFGNQLSPFDRQELALLIVTYQKLNQILVEFSIAIDEFTFTIYRFVSSLIKQTFLKDLGIIETLIESEKFCNYNVLLKYNPLFHDTLRIITVKRPHCQTLFELFQVLQEKYMINIELEYDPFYQKIFTWITRGTLNSSLDQQSFFIQKSSLDSNTSLDLSKVPQQIDPINAIKIYDIGQSVRKITQINSKVKFFDANLFWRYYQKRMELYDITVLFRYFLADLANTVFTYIMKETSLKEDSMNFISHLKTFYLHGNELLWTNFLELKSIDDDGIRKAFNLALYRTFDDHEAETYQHLISIKERIIDNNHRQSLSTQNSNDMNFKITFRLPNLVKIVLTDKVWSKYQSIFTFLQKIKSIRWQLIEYWKRQVLIFKRKNHLNNVDKNCQLKSDQWFLLYSLIRFTGIFYTYVKFCIEYRMEQFFTNIKSVADIENIQKFHMSTLLAIINDLFIKNTFNFNLINRILDLSKQMMIMTTHDDLIIDYKQAMEIFRETIPINKNDAVMLSYSRLFKIRSRFKQLSQSFIDPSIYLLRFCSTNEKLVQKIQQSKKDKIDVSRFTPDRIRNFCIIAHIDHGKSTLSDRLLELTGTVAKGSIENQFLDNLQVERERGITVKAQTCSLFWHHNGEDYLLNLIDTPGHVDFSFEVWRSISACEGALLLVDANSGVQAQTIAHFNHALLADLNIVPVLNKIDLKNADIESVSDQLKKLFEFNRDEILKVSAKTGDGVQQVLDAIIERLPPPKSTGNEQLKAVVFDLWYEKFKGIILLIRIFDGQIKVGDQIVFNTKPSKVHTVKELNILHPHQIPVAGDPGTLHTGQVGVLVANIHDNDDISIGDLLVHNDDDGLKILNDHKESKTKSLKSTPMVYASIYPCEKSNFLDLNKSLQKLLLNDSSVEMSKESHPVLGNGFKLGFLGLLHMEVFCQRLDDEFDAPVVVTAPSVPYKIKIRGEKNIKFYKTDELIVTNASQLPNPQIIEKYYEPWIKGTIITPDNFLNPITGLCMERRGEQINSQYIDNNRLLLEYRFPLGEIIIDFNDHLKSISSGYASFDYEDDGYQEADLVKLDFRLNDKPVDELSMLVHAKRARPYGRSICDKLQEHLNRQQFKIKIQALVNSKVLARTNIQAYRKDVTAKLYGGDQTRRTKLLERQKEGKRRMRMVGNVEIDPETFINVLKR</sequence>
<comment type="function">
    <text evidence="13">Promotes mitochondrial protein synthesis. May act as a fidelity factor of the translation reaction, by catalyzing a one-codon backward translocation of tRNAs on improperly translocated ribosomes. Binds to mitochondrial ribosomes in a GTP-dependent manner.</text>
</comment>
<evidence type="ECO:0000256" key="10">
    <source>
        <dbReference type="ARBA" id="ARBA00023134"/>
    </source>
</evidence>
<dbReference type="Pfam" id="PF06421">
    <property type="entry name" value="LepA_C"/>
    <property type="match status" value="1"/>
</dbReference>
<dbReference type="PROSITE" id="PS00301">
    <property type="entry name" value="G_TR_1"/>
    <property type="match status" value="1"/>
</dbReference>
<dbReference type="InterPro" id="IPR038363">
    <property type="entry name" value="LepA_C_sf"/>
</dbReference>
<organism evidence="15 16">
    <name type="scientific">Dermatophagoides pteronyssinus</name>
    <name type="common">European house dust mite</name>
    <dbReference type="NCBI Taxonomy" id="6956"/>
    <lineage>
        <taxon>Eukaryota</taxon>
        <taxon>Metazoa</taxon>
        <taxon>Ecdysozoa</taxon>
        <taxon>Arthropoda</taxon>
        <taxon>Chelicerata</taxon>
        <taxon>Arachnida</taxon>
        <taxon>Acari</taxon>
        <taxon>Acariformes</taxon>
        <taxon>Sarcoptiformes</taxon>
        <taxon>Astigmata</taxon>
        <taxon>Psoroptidia</taxon>
        <taxon>Analgoidea</taxon>
        <taxon>Pyroglyphidae</taxon>
        <taxon>Dermatophagoidinae</taxon>
        <taxon>Dermatophagoides</taxon>
    </lineage>
</organism>
<comment type="similarity">
    <text evidence="13">Belongs to the GTP-binding elongation factor family. LepA subfamily.</text>
</comment>
<protein>
    <recommendedName>
        <fullName evidence="13">Translation factor GUF1 homolog, mitochondrial</fullName>
        <ecNumber evidence="13">3.6.5.n1</ecNumber>
    </recommendedName>
    <alternativeName>
        <fullName evidence="13">Elongation factor 4 homolog</fullName>
        <shortName evidence="13">EF-4</shortName>
    </alternativeName>
    <alternativeName>
        <fullName evidence="13">GTPase GUF1 homolog</fullName>
    </alternativeName>
    <alternativeName>
        <fullName evidence="13">Ribosomal back-translocase</fullName>
    </alternativeName>
</protein>
<dbReference type="CDD" id="cd03709">
    <property type="entry name" value="lepA_C"/>
    <property type="match status" value="1"/>
</dbReference>
<evidence type="ECO:0000256" key="3">
    <source>
        <dbReference type="ARBA" id="ARBA00010337"/>
    </source>
</evidence>
<dbReference type="InterPro" id="IPR000795">
    <property type="entry name" value="T_Tr_GTP-bd_dom"/>
</dbReference>
<keyword evidence="4" id="KW-0963">Cytoplasm</keyword>
<dbReference type="EMBL" id="NJHN03000024">
    <property type="protein sequence ID" value="KAH9424887.1"/>
    <property type="molecule type" value="Genomic_DNA"/>
</dbReference>
<evidence type="ECO:0000256" key="13">
    <source>
        <dbReference type="HAMAP-Rule" id="MF_03137"/>
    </source>
</evidence>
<dbReference type="SUPFAM" id="SSF54980">
    <property type="entry name" value="EF-G C-terminal domain-like"/>
    <property type="match status" value="2"/>
</dbReference>
<evidence type="ECO:0000256" key="5">
    <source>
        <dbReference type="ARBA" id="ARBA00022701"/>
    </source>
</evidence>
<dbReference type="Gene3D" id="1.20.120.1900">
    <property type="entry name" value="Gamma-tubulin complex, C-terminal domain"/>
    <property type="match status" value="1"/>
</dbReference>
<dbReference type="Pfam" id="PF04130">
    <property type="entry name" value="GCP_C_terminal"/>
    <property type="match status" value="1"/>
</dbReference>
<reference evidence="15 16" key="2">
    <citation type="journal article" date="2022" name="Mol. Biol. Evol.">
        <title>Comparative Genomics Reveals Insights into the Divergent Evolution of Astigmatic Mites and Household Pest Adaptations.</title>
        <authorList>
            <person name="Xiong Q."/>
            <person name="Wan A.T."/>
            <person name="Liu X."/>
            <person name="Fung C.S."/>
            <person name="Xiao X."/>
            <person name="Malainual N."/>
            <person name="Hou J."/>
            <person name="Wang L."/>
            <person name="Wang M."/>
            <person name="Yang K.Y."/>
            <person name="Cui Y."/>
            <person name="Leung E.L."/>
            <person name="Nong W."/>
            <person name="Shin S.K."/>
            <person name="Au S.W."/>
            <person name="Jeong K.Y."/>
            <person name="Chew F.T."/>
            <person name="Hui J.H."/>
            <person name="Leung T.F."/>
            <person name="Tungtrongchitr A."/>
            <person name="Zhong N."/>
            <person name="Liu Z."/>
            <person name="Tsui S.K."/>
        </authorList>
    </citation>
    <scope>NUCLEOTIDE SEQUENCE [LARGE SCALE GENOMIC DNA]</scope>
    <source>
        <strain evidence="15">Derp</strain>
    </source>
</reference>
<keyword evidence="16" id="KW-1185">Reference proteome</keyword>
<keyword evidence="12" id="KW-0206">Cytoskeleton</keyword>
<feature type="binding site" evidence="13">
    <location>
        <begin position="725"/>
        <end position="728"/>
    </location>
    <ligand>
        <name>GTP</name>
        <dbReference type="ChEBI" id="CHEBI:37565"/>
    </ligand>
</feature>
<keyword evidence="10 13" id="KW-0342">GTP-binding</keyword>
<evidence type="ECO:0000256" key="6">
    <source>
        <dbReference type="ARBA" id="ARBA00022741"/>
    </source>
</evidence>
<dbReference type="CDD" id="cd01890">
    <property type="entry name" value="LepA"/>
    <property type="match status" value="1"/>
</dbReference>
<dbReference type="NCBIfam" id="TIGR00231">
    <property type="entry name" value="small_GTP"/>
    <property type="match status" value="1"/>
</dbReference>
<dbReference type="InterPro" id="IPR013842">
    <property type="entry name" value="LepA_CTD"/>
</dbReference>
<dbReference type="InterPro" id="IPR042241">
    <property type="entry name" value="GCP_C_sf"/>
</dbReference>
<dbReference type="Gene3D" id="3.30.70.2570">
    <property type="entry name" value="Elongation factor 4, C-terminal domain"/>
    <property type="match status" value="1"/>
</dbReference>
<dbReference type="PROSITE" id="PS51722">
    <property type="entry name" value="G_TR_2"/>
    <property type="match status" value="1"/>
</dbReference>
<comment type="similarity">
    <text evidence="3">Belongs to the TUBGCP family.</text>
</comment>
<dbReference type="InterPro" id="IPR006297">
    <property type="entry name" value="EF-4"/>
</dbReference>
<feature type="binding site" evidence="13">
    <location>
        <begin position="606"/>
        <end position="613"/>
    </location>
    <ligand>
        <name>GTP</name>
        <dbReference type="ChEBI" id="CHEBI:37565"/>
    </ligand>
</feature>
<evidence type="ECO:0000256" key="2">
    <source>
        <dbReference type="ARBA" id="ARBA00005454"/>
    </source>
</evidence>
<comment type="caution">
    <text evidence="15">The sequence shown here is derived from an EMBL/GenBank/DDBJ whole genome shotgun (WGS) entry which is preliminary data.</text>
</comment>
<dbReference type="Gene3D" id="2.40.30.10">
    <property type="entry name" value="Translation factors"/>
    <property type="match status" value="1"/>
</dbReference>
<keyword evidence="11 13" id="KW-0472">Membrane</keyword>
<evidence type="ECO:0000256" key="11">
    <source>
        <dbReference type="ARBA" id="ARBA00023136"/>
    </source>
</evidence>
<comment type="similarity">
    <text evidence="2">Belongs to the TRAFAC class translation factor GTPase superfamily. Classic translation factor GTPase family. LepA subfamily.</text>
</comment>
<dbReference type="PRINTS" id="PR00315">
    <property type="entry name" value="ELONGATNFCT"/>
</dbReference>
<gene>
    <name evidence="15" type="primary">GUF1</name>
    <name evidence="15" type="ORF">DERP_009109</name>
</gene>